<evidence type="ECO:0000313" key="5">
    <source>
        <dbReference type="EMBL" id="MBC1521914.1"/>
    </source>
</evidence>
<protein>
    <submittedName>
        <fullName evidence="5">Glycosyltransferase family 2 protein</fullName>
    </submittedName>
</protein>
<evidence type="ECO:0000313" key="6">
    <source>
        <dbReference type="Proteomes" id="UP000559885"/>
    </source>
</evidence>
<keyword evidence="4" id="KW-0472">Membrane</keyword>
<evidence type="ECO:0000256" key="1">
    <source>
        <dbReference type="ARBA" id="ARBA00006739"/>
    </source>
</evidence>
<dbReference type="RefSeq" id="WP_185374130.1">
    <property type="nucleotide sequence ID" value="NZ_JAARRM010000003.1"/>
</dbReference>
<dbReference type="PANTHER" id="PTHR43630">
    <property type="entry name" value="POLY-BETA-1,6-N-ACETYL-D-GLUCOSAMINE SYNTHASE"/>
    <property type="match status" value="1"/>
</dbReference>
<dbReference type="AlphaFoldDB" id="A0A841ZRA4"/>
<evidence type="ECO:0000256" key="3">
    <source>
        <dbReference type="ARBA" id="ARBA00022679"/>
    </source>
</evidence>
<feature type="transmembrane region" description="Helical" evidence="4">
    <location>
        <begin position="308"/>
        <end position="332"/>
    </location>
</feature>
<organism evidence="5 6">
    <name type="scientific">Listeria aquatica</name>
    <dbReference type="NCBI Taxonomy" id="1494960"/>
    <lineage>
        <taxon>Bacteria</taxon>
        <taxon>Bacillati</taxon>
        <taxon>Bacillota</taxon>
        <taxon>Bacilli</taxon>
        <taxon>Bacillales</taxon>
        <taxon>Listeriaceae</taxon>
        <taxon>Listeria</taxon>
    </lineage>
</organism>
<proteinExistence type="inferred from homology"/>
<dbReference type="Gene3D" id="3.90.550.10">
    <property type="entry name" value="Spore Coat Polysaccharide Biosynthesis Protein SpsA, Chain A"/>
    <property type="match status" value="1"/>
</dbReference>
<reference evidence="5 6" key="1">
    <citation type="submission" date="2020-03" db="EMBL/GenBank/DDBJ databases">
        <title>Soil Listeria distribution.</title>
        <authorList>
            <person name="Liao J."/>
            <person name="Wiedmann M."/>
        </authorList>
    </citation>
    <scope>NUCLEOTIDE SEQUENCE [LARGE SCALE GENOMIC DNA]</scope>
    <source>
        <strain evidence="5 6">FSL L7-1507</strain>
    </source>
</reference>
<name>A0A841ZRA4_9LIST</name>
<keyword evidence="4" id="KW-0812">Transmembrane</keyword>
<dbReference type="Pfam" id="PF13641">
    <property type="entry name" value="Glyco_tranf_2_3"/>
    <property type="match status" value="1"/>
</dbReference>
<dbReference type="InterPro" id="IPR029044">
    <property type="entry name" value="Nucleotide-diphossugar_trans"/>
</dbReference>
<feature type="transmembrane region" description="Helical" evidence="4">
    <location>
        <begin position="6"/>
        <end position="24"/>
    </location>
</feature>
<keyword evidence="4" id="KW-1133">Transmembrane helix</keyword>
<comment type="caution">
    <text evidence="5">The sequence shown here is derived from an EMBL/GenBank/DDBJ whole genome shotgun (WGS) entry which is preliminary data.</text>
</comment>
<comment type="similarity">
    <text evidence="1">Belongs to the glycosyltransferase 2 family.</text>
</comment>
<accession>A0A841ZRA4</accession>
<dbReference type="PANTHER" id="PTHR43630:SF1">
    <property type="entry name" value="POLY-BETA-1,6-N-ACETYL-D-GLUCOSAMINE SYNTHASE"/>
    <property type="match status" value="1"/>
</dbReference>
<keyword evidence="2" id="KW-0328">Glycosyltransferase</keyword>
<dbReference type="Proteomes" id="UP000559885">
    <property type="component" value="Unassembled WGS sequence"/>
</dbReference>
<feature type="transmembrane region" description="Helical" evidence="4">
    <location>
        <begin position="344"/>
        <end position="369"/>
    </location>
</feature>
<dbReference type="GO" id="GO:0016757">
    <property type="term" value="F:glycosyltransferase activity"/>
    <property type="evidence" value="ECO:0007669"/>
    <property type="project" value="UniProtKB-KW"/>
</dbReference>
<keyword evidence="3 5" id="KW-0808">Transferase</keyword>
<evidence type="ECO:0000256" key="2">
    <source>
        <dbReference type="ARBA" id="ARBA00022676"/>
    </source>
</evidence>
<gene>
    <name evidence="5" type="ORF">HB912_09655</name>
</gene>
<dbReference type="SUPFAM" id="SSF53448">
    <property type="entry name" value="Nucleotide-diphospho-sugar transferases"/>
    <property type="match status" value="1"/>
</dbReference>
<feature type="transmembrane region" description="Helical" evidence="4">
    <location>
        <begin position="381"/>
        <end position="407"/>
    </location>
</feature>
<dbReference type="EMBL" id="JAARRM010000003">
    <property type="protein sequence ID" value="MBC1521914.1"/>
    <property type="molecule type" value="Genomic_DNA"/>
</dbReference>
<sequence>MMLIDVLATILFGIYVFYVFLLITSPKMIKKEKMVYQDLLHYVVFIPCLNEMKVIDKTVRNILDSGGNVHVVVIDDASDDDTLKVVRKIASKNVHIIERKLPNARTGKGEALNEAFKKLMRVVRMLKVDDTKLIVTVLDGDGEFSKNALKEASIAFQDSSTSAAQCRVKIRNNKRLLPLLQDVEFFTMVADIQNVRNYTNSVGLGGNGQFIRLSALEKLSVEAPWGNSLLEDYEMTLRLFLKGEKIKFLPRGIVAQEGLTSVKQLIMQRSRWVQGNIECLKYLRRILKSKKIGLSGKIDIFYFFSQPFLNLLGGILIFFSWIILSVFLYHLVHTELLYSGKLDNTLAFILILIAISIVPGMFFAIKYYWNVRAFKEIESISFFRCIEAGLFMPIYNIIMIPSVLIAFKRYLSKENGWIKTERV</sequence>
<evidence type="ECO:0000256" key="4">
    <source>
        <dbReference type="SAM" id="Phobius"/>
    </source>
</evidence>